<dbReference type="RefSeq" id="WP_184461076.1">
    <property type="nucleotide sequence ID" value="NZ_JACHHW010000001.1"/>
</dbReference>
<feature type="chain" id="PRO_5032728540" description="Neutral ceramidase" evidence="6">
    <location>
        <begin position="18"/>
        <end position="791"/>
    </location>
</feature>
<evidence type="ECO:0000313" key="9">
    <source>
        <dbReference type="EMBL" id="MBB5186290.1"/>
    </source>
</evidence>
<feature type="binding site" evidence="4">
    <location>
        <position position="547"/>
    </location>
    <ligand>
        <name>Zn(2+)</name>
        <dbReference type="ChEBI" id="CHEBI:29105"/>
    </ligand>
</feature>
<gene>
    <name evidence="9" type="ORF">HNQ57_000549</name>
</gene>
<evidence type="ECO:0000313" key="10">
    <source>
        <dbReference type="Proteomes" id="UP000536640"/>
    </source>
</evidence>
<evidence type="ECO:0000256" key="1">
    <source>
        <dbReference type="ARBA" id="ARBA00009835"/>
    </source>
</evidence>
<proteinExistence type="inferred from homology"/>
<dbReference type="Pfam" id="PF04734">
    <property type="entry name" value="Ceramidase_alk"/>
    <property type="match status" value="2"/>
</dbReference>
<comment type="cofactor">
    <cofactor evidence="4">
        <name>Zn(2+)</name>
        <dbReference type="ChEBI" id="CHEBI:29105"/>
    </cofactor>
    <text evidence="4">Binds 1 zinc ion per subunit.</text>
</comment>
<evidence type="ECO:0000259" key="8">
    <source>
        <dbReference type="Pfam" id="PF17048"/>
    </source>
</evidence>
<reference evidence="9 10" key="1">
    <citation type="submission" date="2020-08" db="EMBL/GenBank/DDBJ databases">
        <title>Genomic Encyclopedia of Type Strains, Phase IV (KMG-IV): sequencing the most valuable type-strain genomes for metagenomic binning, comparative biology and taxonomic classification.</title>
        <authorList>
            <person name="Goeker M."/>
        </authorList>
    </citation>
    <scope>NUCLEOTIDE SEQUENCE [LARGE SCALE GENOMIC DNA]</scope>
    <source>
        <strain evidence="9 10">DSM 25701</strain>
    </source>
</reference>
<dbReference type="Proteomes" id="UP000536640">
    <property type="component" value="Unassembled WGS sequence"/>
</dbReference>
<evidence type="ECO:0000256" key="2">
    <source>
        <dbReference type="ARBA" id="ARBA00022801"/>
    </source>
</evidence>
<name>A0A840R1C7_9GAMM</name>
<evidence type="ECO:0000256" key="6">
    <source>
        <dbReference type="SAM" id="SignalP"/>
    </source>
</evidence>
<dbReference type="GO" id="GO:0046514">
    <property type="term" value="P:ceramide catabolic process"/>
    <property type="evidence" value="ECO:0007669"/>
    <property type="project" value="InterPro"/>
</dbReference>
<dbReference type="Gene3D" id="2.60.40.2300">
    <property type="entry name" value="Neutral/alkaline non-lysosomal ceramidase, C-terminal domain"/>
    <property type="match status" value="1"/>
</dbReference>
<evidence type="ECO:0000259" key="7">
    <source>
        <dbReference type="Pfam" id="PF04734"/>
    </source>
</evidence>
<dbReference type="PANTHER" id="PTHR12670:SF1">
    <property type="entry name" value="NEUTRAL CERAMIDASE"/>
    <property type="match status" value="1"/>
</dbReference>
<comment type="similarity">
    <text evidence="1 5">Belongs to the neutral ceramidase family.</text>
</comment>
<sequence length="791" mass="83575">MVLTRPALVIIFGLVLAACGGGANNNSNAVAVEPQTPPRLVDEPAAQCVVNDLRRSVGEGLDAPGRLEVDVIAAIGSPAQCSSNDEYLIGTGLHDVTGPIADTASLAWVNPQQVFSALHSRVYARAFAIASPCNNKRVMFVSIDTGLMSASVRDAVLAEIAANEELSSLYNANNVMLSVTHTHSDPGTGLAGVGNGLAIIAGGIVQAITKAHANLLANPEPAAIILSSGELLNTNINRSKPAYEQNTEAERSLFLNARGEETNVNKRMVQLELNRQDGTAAGLINWFGVHPTVIGPAQHYVSGDVKGYASIGFERLMGTNYRADPGTGTFVGAFAQADEGDASPNIAIEEFPYPSPKRGGGENDLDANAISGIKQLARAIELYGTGKPVTGPVDYQFLRIPITDITVDDPVVLASLKHPAELDEAEKRTCDGILGASFGAGAEDGPGPTQEGLKCSDDPAVLDAALVDIATLTGSRLEGFPGGWPKDLIPGQTLSSVVMCNSTELLAFSGDYSCQAEKPVLLPRGGSELPIQLFRVGNFALLGLPWEVTTMSARRIRSLLLEELAPVGVDTVVIAGLVNDYVHYLTTREEYSSQQYEGASTLYGPWTQAAVAQESLKLARAMRSQTAVSEPPAPGDRADLTLKLGPRELPHPSGAAGTVVTQPPNSIIAGEVLEAEFVVGHPGNDLRIQQSYVYVEKELASGEWLVVEEDRTPELLYEWKPLVQPPAALERPQTSSGGTGLVTWTTPINTPSGTYRLRVEGASLGFMAAEAQPYQAISNTFTIVGTDSICP</sequence>
<dbReference type="GO" id="GO:0046512">
    <property type="term" value="P:sphingosine biosynthetic process"/>
    <property type="evidence" value="ECO:0007669"/>
    <property type="project" value="TreeGrafter"/>
</dbReference>
<feature type="domain" description="Neutral/alkaline non-lysosomal ceramidase N-terminal" evidence="7">
    <location>
        <begin position="87"/>
        <end position="449"/>
    </location>
</feature>
<dbReference type="GO" id="GO:0017040">
    <property type="term" value="F:N-acylsphingosine amidohydrolase activity"/>
    <property type="evidence" value="ECO:0007669"/>
    <property type="project" value="UniProtKB-UniRule"/>
</dbReference>
<feature type="binding site" evidence="4">
    <location>
        <position position="584"/>
    </location>
    <ligand>
        <name>Zn(2+)</name>
        <dbReference type="ChEBI" id="CHEBI:29105"/>
    </ligand>
</feature>
<comment type="catalytic activity">
    <reaction evidence="5">
        <text>an N-acylsphing-4-enine + H2O = sphing-4-enine + a fatty acid</text>
        <dbReference type="Rhea" id="RHEA:20856"/>
        <dbReference type="ChEBI" id="CHEBI:15377"/>
        <dbReference type="ChEBI" id="CHEBI:28868"/>
        <dbReference type="ChEBI" id="CHEBI:52639"/>
        <dbReference type="ChEBI" id="CHEBI:57756"/>
        <dbReference type="EC" id="3.5.1.23"/>
    </reaction>
</comment>
<keyword evidence="6" id="KW-0732">Signal</keyword>
<dbReference type="AlphaFoldDB" id="A0A840R1C7"/>
<dbReference type="InterPro" id="IPR031331">
    <property type="entry name" value="NEUT/ALK_ceramidase_C"/>
</dbReference>
<protein>
    <recommendedName>
        <fullName evidence="5">Neutral ceramidase</fullName>
        <ecNumber evidence="5">3.5.1.23</ecNumber>
    </recommendedName>
</protein>
<keyword evidence="4" id="KW-0862">Zinc</keyword>
<dbReference type="GO" id="GO:0046872">
    <property type="term" value="F:metal ion binding"/>
    <property type="evidence" value="ECO:0007669"/>
    <property type="project" value="UniProtKB-KW"/>
</dbReference>
<comment type="caution">
    <text evidence="9">The sequence shown here is derived from an EMBL/GenBank/DDBJ whole genome shotgun (WGS) entry which is preliminary data.</text>
</comment>
<keyword evidence="5" id="KW-0746">Sphingolipid metabolism</keyword>
<feature type="active site" description="Nucleophile" evidence="3">
    <location>
        <position position="343"/>
    </location>
</feature>
<feature type="signal peptide" evidence="6">
    <location>
        <begin position="1"/>
        <end position="17"/>
    </location>
</feature>
<dbReference type="InterPro" id="IPR038445">
    <property type="entry name" value="NCDase_C_sf"/>
</dbReference>
<dbReference type="InterPro" id="IPR006823">
    <property type="entry name" value="Ceramidase_alk"/>
</dbReference>
<accession>A0A840R1C7</accession>
<dbReference type="InterPro" id="IPR031329">
    <property type="entry name" value="NEUT/ALK_ceramidase_N"/>
</dbReference>
<dbReference type="EC" id="3.5.1.23" evidence="5"/>
<dbReference type="Pfam" id="PF17048">
    <property type="entry name" value="Ceramidse_alk_C"/>
    <property type="match status" value="1"/>
</dbReference>
<dbReference type="GO" id="GO:0005576">
    <property type="term" value="C:extracellular region"/>
    <property type="evidence" value="ECO:0007669"/>
    <property type="project" value="TreeGrafter"/>
</dbReference>
<evidence type="ECO:0000256" key="3">
    <source>
        <dbReference type="PIRSR" id="PIRSR606823-1"/>
    </source>
</evidence>
<evidence type="ECO:0000256" key="4">
    <source>
        <dbReference type="PIRSR" id="PIRSR606823-2"/>
    </source>
</evidence>
<keyword evidence="5" id="KW-0443">Lipid metabolism</keyword>
<keyword evidence="2 5" id="KW-0378">Hydrolase</keyword>
<evidence type="ECO:0000256" key="5">
    <source>
        <dbReference type="RuleBase" id="RU366019"/>
    </source>
</evidence>
<dbReference type="PANTHER" id="PTHR12670">
    <property type="entry name" value="CERAMIDASE"/>
    <property type="match status" value="1"/>
</dbReference>
<dbReference type="GO" id="GO:0042759">
    <property type="term" value="P:long-chain fatty acid biosynthetic process"/>
    <property type="evidence" value="ECO:0007669"/>
    <property type="project" value="TreeGrafter"/>
</dbReference>
<feature type="binding site" evidence="4">
    <location>
        <position position="181"/>
    </location>
    <ligand>
        <name>Zn(2+)</name>
        <dbReference type="ChEBI" id="CHEBI:29105"/>
    </ligand>
</feature>
<keyword evidence="4" id="KW-0479">Metal-binding</keyword>
<feature type="binding site" evidence="4">
    <location>
        <position position="290"/>
    </location>
    <ligand>
        <name>Zn(2+)</name>
        <dbReference type="ChEBI" id="CHEBI:29105"/>
    </ligand>
</feature>
<feature type="domain" description="Neutral/alkaline non-lysosomal ceramidase C-terminal" evidence="8">
    <location>
        <begin position="617"/>
        <end position="783"/>
    </location>
</feature>
<organism evidence="9 10">
    <name type="scientific">Zhongshania antarctica</name>
    <dbReference type="NCBI Taxonomy" id="641702"/>
    <lineage>
        <taxon>Bacteria</taxon>
        <taxon>Pseudomonadati</taxon>
        <taxon>Pseudomonadota</taxon>
        <taxon>Gammaproteobacteria</taxon>
        <taxon>Cellvibrionales</taxon>
        <taxon>Spongiibacteraceae</taxon>
        <taxon>Zhongshania</taxon>
    </lineage>
</organism>
<dbReference type="PROSITE" id="PS51257">
    <property type="entry name" value="PROKAR_LIPOPROTEIN"/>
    <property type="match status" value="1"/>
</dbReference>
<dbReference type="EMBL" id="JACHHW010000001">
    <property type="protein sequence ID" value="MBB5186290.1"/>
    <property type="molecule type" value="Genomic_DNA"/>
</dbReference>
<feature type="domain" description="Neutral/alkaline non-lysosomal ceramidase N-terminal" evidence="7">
    <location>
        <begin position="512"/>
        <end position="612"/>
    </location>
</feature>
<dbReference type="GO" id="GO:0016020">
    <property type="term" value="C:membrane"/>
    <property type="evidence" value="ECO:0007669"/>
    <property type="project" value="GOC"/>
</dbReference>
<keyword evidence="10" id="KW-1185">Reference proteome</keyword>